<organism evidence="1 2">
    <name type="scientific">Mesorhizobium japonicum (strain LMG 29417 / CECT 9101 / MAFF 303099)</name>
    <name type="common">Mesorhizobium loti (strain MAFF 303099)</name>
    <dbReference type="NCBI Taxonomy" id="266835"/>
    <lineage>
        <taxon>Bacteria</taxon>
        <taxon>Pseudomonadati</taxon>
        <taxon>Pseudomonadota</taxon>
        <taxon>Alphaproteobacteria</taxon>
        <taxon>Hyphomicrobiales</taxon>
        <taxon>Phyllobacteriaceae</taxon>
        <taxon>Mesorhizobium</taxon>
    </lineage>
</organism>
<protein>
    <submittedName>
        <fullName evidence="1">Msr8509 protein</fullName>
    </submittedName>
</protein>
<dbReference type="PROSITE" id="PS51257">
    <property type="entry name" value="PROKAR_LIPOPROTEIN"/>
    <property type="match status" value="1"/>
</dbReference>
<gene>
    <name evidence="1" type="ordered locus">msr8509</name>
</gene>
<name>Q982T1_RHILO</name>
<dbReference type="Proteomes" id="UP000000552">
    <property type="component" value="Chromosome"/>
</dbReference>
<sequence>MRMKPLPEYSPTMLGLMLQACQVLAKDDHGLTAQKFARQTATAAGVHVQSVQYALAGRLRKAESRVRLWALLGHFPADAGIVLTDDGGQIHG</sequence>
<dbReference type="EMBL" id="BA000012">
    <property type="protein sequence ID" value="BAB54375.1"/>
    <property type="molecule type" value="Genomic_DNA"/>
</dbReference>
<dbReference type="HOGENOM" id="CLU_2411140_0_0_5"/>
<accession>Q982T1</accession>
<dbReference type="AlphaFoldDB" id="Q982T1"/>
<evidence type="ECO:0000313" key="1">
    <source>
        <dbReference type="EMBL" id="BAB54375.1"/>
    </source>
</evidence>
<dbReference type="KEGG" id="mlo:msr8509"/>
<proteinExistence type="predicted"/>
<reference evidence="1 2" key="1">
    <citation type="journal article" date="2000" name="DNA Res.">
        <title>Complete genome structure of the nitrogen-fixing symbiotic bacterium Mesorhizobium loti.</title>
        <authorList>
            <person name="Kaneko T."/>
            <person name="Nakamura Y."/>
            <person name="Sato S."/>
            <person name="Asamizu E."/>
            <person name="Kato T."/>
            <person name="Sasamoto S."/>
            <person name="Watanabe A."/>
            <person name="Idesawa K."/>
            <person name="Ishikawa A."/>
            <person name="Kawashima K."/>
            <person name="Kimura T."/>
            <person name="Kishida Y."/>
            <person name="Kiyokawa C."/>
            <person name="Kohara M."/>
            <person name="Matsumoto M."/>
            <person name="Matsuno A."/>
            <person name="Mochizuki Y."/>
            <person name="Nakayama S."/>
            <person name="Nakazaki N."/>
            <person name="Shimpo S."/>
            <person name="Sugimoto M."/>
            <person name="Takeuchi C."/>
            <person name="Yamada M."/>
            <person name="Tabata S."/>
        </authorList>
    </citation>
    <scope>NUCLEOTIDE SEQUENCE [LARGE SCALE GENOMIC DNA]</scope>
    <source>
        <strain evidence="2">LMG 29417 / CECT 9101 / MAFF 303099</strain>
    </source>
</reference>
<evidence type="ECO:0000313" key="2">
    <source>
        <dbReference type="Proteomes" id="UP000000552"/>
    </source>
</evidence>